<comment type="caution">
    <text evidence="2">The sequence shown here is derived from an EMBL/GenBank/DDBJ whole genome shotgun (WGS) entry which is preliminary data.</text>
</comment>
<evidence type="ECO:0000313" key="3">
    <source>
        <dbReference type="Proteomes" id="UP000826651"/>
    </source>
</evidence>
<dbReference type="RefSeq" id="WP_223407487.1">
    <property type="nucleotide sequence ID" value="NZ_JAGSHT010000014.1"/>
</dbReference>
<feature type="transmembrane region" description="Helical" evidence="1">
    <location>
        <begin position="54"/>
        <end position="80"/>
    </location>
</feature>
<dbReference type="Proteomes" id="UP000826651">
    <property type="component" value="Unassembled WGS sequence"/>
</dbReference>
<keyword evidence="3" id="KW-1185">Reference proteome</keyword>
<name>A0ABS7SB27_9MICO</name>
<accession>A0ABS7SB27</accession>
<proteinExistence type="predicted"/>
<dbReference type="EMBL" id="JAGSHT010000014">
    <property type="protein sequence ID" value="MBZ2197566.1"/>
    <property type="molecule type" value="Genomic_DNA"/>
</dbReference>
<gene>
    <name evidence="2" type="ORF">KCQ71_15500</name>
</gene>
<reference evidence="2 3" key="1">
    <citation type="submission" date="2021-04" db="EMBL/GenBank/DDBJ databases">
        <title>Ruania sp. nov., isolated from sandy soil of mangrove forest.</title>
        <authorList>
            <person name="Ge X."/>
            <person name="Huang R."/>
            <person name="Liu W."/>
        </authorList>
    </citation>
    <scope>NUCLEOTIDE SEQUENCE [LARGE SCALE GENOMIC DNA]</scope>
    <source>
        <strain evidence="2 3">N2-46</strain>
    </source>
</reference>
<feature type="transmembrane region" description="Helical" evidence="1">
    <location>
        <begin position="24"/>
        <end position="48"/>
    </location>
</feature>
<protein>
    <submittedName>
        <fullName evidence="2">Uncharacterized protein</fullName>
    </submittedName>
</protein>
<evidence type="ECO:0000256" key="1">
    <source>
        <dbReference type="SAM" id="Phobius"/>
    </source>
</evidence>
<keyword evidence="1" id="KW-0472">Membrane</keyword>
<keyword evidence="1" id="KW-1133">Transmembrane helix</keyword>
<evidence type="ECO:0000313" key="2">
    <source>
        <dbReference type="EMBL" id="MBZ2197566.1"/>
    </source>
</evidence>
<feature type="transmembrane region" description="Helical" evidence="1">
    <location>
        <begin position="92"/>
        <end position="112"/>
    </location>
</feature>
<sequence length="146" mass="14903">MSATSTPPESDATSPGERPLPLRIGLAVALLEAVALAVIGVVSLVLALSDDATFVSFAAGVLVFLVLIAGLLFLAVRALWNGKRWGRGPVITWQLLQFAAGASSFSTVAWWAATVPMVVAVVVIVALLLPVSLAATSGAGRPDAIA</sequence>
<organism evidence="2 3">
    <name type="scientific">Occultella gossypii</name>
    <dbReference type="NCBI Taxonomy" id="2800820"/>
    <lineage>
        <taxon>Bacteria</taxon>
        <taxon>Bacillati</taxon>
        <taxon>Actinomycetota</taxon>
        <taxon>Actinomycetes</taxon>
        <taxon>Micrococcales</taxon>
        <taxon>Ruaniaceae</taxon>
        <taxon>Occultella</taxon>
    </lineage>
</organism>
<keyword evidence="1" id="KW-0812">Transmembrane</keyword>
<feature type="transmembrane region" description="Helical" evidence="1">
    <location>
        <begin position="118"/>
        <end position="140"/>
    </location>
</feature>